<evidence type="ECO:0000256" key="6">
    <source>
        <dbReference type="ARBA" id="ARBA00022777"/>
    </source>
</evidence>
<protein>
    <submittedName>
        <fullName evidence="9">PTS sugar transporter subunit IIB</fullName>
    </submittedName>
</protein>
<dbReference type="PANTHER" id="PTHR34581">
    <property type="entry name" value="PTS SYSTEM N,N'-DIACETYLCHITOBIOSE-SPECIFIC EIIB COMPONENT"/>
    <property type="match status" value="1"/>
</dbReference>
<dbReference type="PROSITE" id="PS51100">
    <property type="entry name" value="PTS_EIIB_TYPE_3"/>
    <property type="match status" value="1"/>
</dbReference>
<evidence type="ECO:0000256" key="3">
    <source>
        <dbReference type="ARBA" id="ARBA00022597"/>
    </source>
</evidence>
<dbReference type="Pfam" id="PF02302">
    <property type="entry name" value="PTS_IIB"/>
    <property type="match status" value="1"/>
</dbReference>
<dbReference type="RefSeq" id="WP_154504256.1">
    <property type="nucleotide sequence ID" value="NZ_VUMN01000011.1"/>
</dbReference>
<sequence>MKILLACSAGMSTSMIVEKMKKAAQEMGEDHQIWAVDCESIKNEIGKCDVILLGPQIRLEKENIKKIAKGTPVEVIRPMDYGRQNGKAILEFAKSLVKEEGKN</sequence>
<evidence type="ECO:0000256" key="2">
    <source>
        <dbReference type="ARBA" id="ARBA00022553"/>
    </source>
</evidence>
<dbReference type="EMBL" id="VUMN01000011">
    <property type="protein sequence ID" value="MSS58460.1"/>
    <property type="molecule type" value="Genomic_DNA"/>
</dbReference>
<evidence type="ECO:0000256" key="1">
    <source>
        <dbReference type="ARBA" id="ARBA00022448"/>
    </source>
</evidence>
<feature type="domain" description="PTS EIIB type-3" evidence="8">
    <location>
        <begin position="1"/>
        <end position="103"/>
    </location>
</feature>
<dbReference type="SUPFAM" id="SSF52794">
    <property type="entry name" value="PTS system IIB component-like"/>
    <property type="match status" value="1"/>
</dbReference>
<proteinExistence type="predicted"/>
<evidence type="ECO:0000256" key="4">
    <source>
        <dbReference type="ARBA" id="ARBA00022679"/>
    </source>
</evidence>
<evidence type="ECO:0000259" key="8">
    <source>
        <dbReference type="PROSITE" id="PS51100"/>
    </source>
</evidence>
<evidence type="ECO:0000313" key="9">
    <source>
        <dbReference type="EMBL" id="MSS58460.1"/>
    </source>
</evidence>
<dbReference type="InterPro" id="IPR003501">
    <property type="entry name" value="PTS_EIIB_2/3"/>
</dbReference>
<name>A0A7X2TFS6_9FIRM</name>
<evidence type="ECO:0000256" key="5">
    <source>
        <dbReference type="ARBA" id="ARBA00022683"/>
    </source>
</evidence>
<keyword evidence="10" id="KW-1185">Reference proteome</keyword>
<dbReference type="GO" id="GO:0008982">
    <property type="term" value="F:protein-N(PI)-phosphohistidine-sugar phosphotransferase activity"/>
    <property type="evidence" value="ECO:0007669"/>
    <property type="project" value="InterPro"/>
</dbReference>
<reference evidence="9 10" key="1">
    <citation type="submission" date="2019-08" db="EMBL/GenBank/DDBJ databases">
        <title>In-depth cultivation of the pig gut microbiome towards novel bacterial diversity and tailored functional studies.</title>
        <authorList>
            <person name="Wylensek D."/>
            <person name="Hitch T.C.A."/>
            <person name="Clavel T."/>
        </authorList>
    </citation>
    <scope>NUCLEOTIDE SEQUENCE [LARGE SCALE GENOMIC DNA]</scope>
    <source>
        <strain evidence="9 10">Oil+RF-744-GAM-WT-6</strain>
    </source>
</reference>
<evidence type="ECO:0000313" key="10">
    <source>
        <dbReference type="Proteomes" id="UP000461880"/>
    </source>
</evidence>
<dbReference type="CDD" id="cd05564">
    <property type="entry name" value="PTS_IIB_chitobiose_lichenan"/>
    <property type="match status" value="1"/>
</dbReference>
<dbReference type="GO" id="GO:0009401">
    <property type="term" value="P:phosphoenolpyruvate-dependent sugar phosphotransferase system"/>
    <property type="evidence" value="ECO:0007669"/>
    <property type="project" value="UniProtKB-KW"/>
</dbReference>
<dbReference type="AlphaFoldDB" id="A0A7X2TFS6"/>
<feature type="modified residue" description="Phosphocysteine; by EIIA" evidence="7">
    <location>
        <position position="7"/>
    </location>
</feature>
<dbReference type="PANTHER" id="PTHR34581:SF2">
    <property type="entry name" value="PTS SYSTEM N,N'-DIACETYLCHITOBIOSE-SPECIFIC EIIB COMPONENT"/>
    <property type="match status" value="1"/>
</dbReference>
<evidence type="ECO:0000256" key="7">
    <source>
        <dbReference type="PROSITE-ProRule" id="PRU00423"/>
    </source>
</evidence>
<keyword evidence="1" id="KW-0813">Transport</keyword>
<keyword evidence="2" id="KW-0597">Phosphoprotein</keyword>
<dbReference type="Proteomes" id="UP000461880">
    <property type="component" value="Unassembled WGS sequence"/>
</dbReference>
<keyword evidence="5" id="KW-0598">Phosphotransferase system</keyword>
<accession>A0A7X2TFS6</accession>
<keyword evidence="3 9" id="KW-0762">Sugar transport</keyword>
<dbReference type="InterPro" id="IPR036095">
    <property type="entry name" value="PTS_EIIB-like_sf"/>
</dbReference>
<dbReference type="InterPro" id="IPR051819">
    <property type="entry name" value="PTS_sugar-specific_EIIB"/>
</dbReference>
<comment type="caution">
    <text evidence="9">The sequence shown here is derived from an EMBL/GenBank/DDBJ whole genome shotgun (WGS) entry which is preliminary data.</text>
</comment>
<keyword evidence="6" id="KW-0418">Kinase</keyword>
<organism evidence="9 10">
    <name type="scientific">Stecheria intestinalis</name>
    <dbReference type="NCBI Taxonomy" id="2606630"/>
    <lineage>
        <taxon>Bacteria</taxon>
        <taxon>Bacillati</taxon>
        <taxon>Bacillota</taxon>
        <taxon>Erysipelotrichia</taxon>
        <taxon>Erysipelotrichales</taxon>
        <taxon>Erysipelotrichaceae</taxon>
        <taxon>Stecheria</taxon>
    </lineage>
</organism>
<dbReference type="InterPro" id="IPR013012">
    <property type="entry name" value="PTS_EIIB_3"/>
</dbReference>
<keyword evidence="4" id="KW-0808">Transferase</keyword>
<gene>
    <name evidence="9" type="ORF">FYJ51_06030</name>
</gene>
<dbReference type="GO" id="GO:0016301">
    <property type="term" value="F:kinase activity"/>
    <property type="evidence" value="ECO:0007669"/>
    <property type="project" value="UniProtKB-KW"/>
</dbReference>
<dbReference type="Gene3D" id="3.40.50.2300">
    <property type="match status" value="1"/>
</dbReference>